<comment type="subcellular location">
    <subcellularLocation>
        <location evidence="1">Secreted</location>
    </subcellularLocation>
</comment>
<dbReference type="InterPro" id="IPR050557">
    <property type="entry name" value="RTX_toxin/Mannuronan_C5-epim"/>
</dbReference>
<dbReference type="Pfam" id="PF00353">
    <property type="entry name" value="HemolysinCabind"/>
    <property type="match status" value="5"/>
</dbReference>
<dbReference type="PANTHER" id="PTHR38340">
    <property type="entry name" value="S-LAYER PROTEIN"/>
    <property type="match status" value="1"/>
</dbReference>
<evidence type="ECO:0000256" key="1">
    <source>
        <dbReference type="ARBA" id="ARBA00004613"/>
    </source>
</evidence>
<proteinExistence type="predicted"/>
<keyword evidence="4" id="KW-1185">Reference proteome</keyword>
<reference evidence="3 4" key="1">
    <citation type="submission" date="2019-07" db="EMBL/GenBank/DDBJ databases">
        <title>Sphingomonas solaris sp. nov., isolated from a solar panel from Boston, Massachusetts.</title>
        <authorList>
            <person name="Tanner K."/>
            <person name="Pascual J."/>
            <person name="Mancuso C."/>
            <person name="Pereto J."/>
            <person name="Khalil A."/>
            <person name="Vilanova C."/>
        </authorList>
    </citation>
    <scope>NUCLEOTIDE SEQUENCE [LARGE SCALE GENOMIC DNA]</scope>
    <source>
        <strain evidence="3 4">R4DWN</strain>
    </source>
</reference>
<dbReference type="RefSeq" id="WP_145155765.1">
    <property type="nucleotide sequence ID" value="NZ_VNIM01000155.1"/>
</dbReference>
<dbReference type="PANTHER" id="PTHR38340:SF1">
    <property type="entry name" value="S-LAYER PROTEIN"/>
    <property type="match status" value="1"/>
</dbReference>
<dbReference type="GO" id="GO:0005576">
    <property type="term" value="C:extracellular region"/>
    <property type="evidence" value="ECO:0007669"/>
    <property type="project" value="UniProtKB-SubCell"/>
</dbReference>
<dbReference type="OrthoDB" id="7572603at2"/>
<dbReference type="InterPro" id="IPR011049">
    <property type="entry name" value="Serralysin-like_metalloprot_C"/>
</dbReference>
<dbReference type="InterPro" id="IPR018511">
    <property type="entry name" value="Hemolysin-typ_Ca-bd_CS"/>
</dbReference>
<dbReference type="GO" id="GO:0005509">
    <property type="term" value="F:calcium ion binding"/>
    <property type="evidence" value="ECO:0007669"/>
    <property type="project" value="InterPro"/>
</dbReference>
<dbReference type="EMBL" id="VNIM01000155">
    <property type="protein sequence ID" value="TVV69953.1"/>
    <property type="molecule type" value="Genomic_DNA"/>
</dbReference>
<dbReference type="Proteomes" id="UP000318681">
    <property type="component" value="Unassembled WGS sequence"/>
</dbReference>
<evidence type="ECO:0000313" key="4">
    <source>
        <dbReference type="Proteomes" id="UP000318681"/>
    </source>
</evidence>
<dbReference type="Gene3D" id="2.150.10.10">
    <property type="entry name" value="Serralysin-like metalloprotease, C-terminal"/>
    <property type="match status" value="3"/>
</dbReference>
<dbReference type="InterPro" id="IPR001343">
    <property type="entry name" value="Hemolysn_Ca-bd"/>
</dbReference>
<dbReference type="AlphaFoldDB" id="A0A558QS32"/>
<evidence type="ECO:0000313" key="3">
    <source>
        <dbReference type="EMBL" id="TVV69953.1"/>
    </source>
</evidence>
<name>A0A558QS32_9SPHN</name>
<accession>A0A558QS32</accession>
<protein>
    <submittedName>
        <fullName evidence="3">Calcium-binding protein</fullName>
    </submittedName>
</protein>
<dbReference type="SUPFAM" id="SSF51120">
    <property type="entry name" value="beta-Roll"/>
    <property type="match status" value="2"/>
</dbReference>
<organism evidence="3 4">
    <name type="scientific">Alterirhizorhabdus solaris</name>
    <dbReference type="NCBI Taxonomy" id="2529389"/>
    <lineage>
        <taxon>Bacteria</taxon>
        <taxon>Pseudomonadati</taxon>
        <taxon>Pseudomonadota</taxon>
        <taxon>Alphaproteobacteria</taxon>
        <taxon>Sphingomonadales</taxon>
        <taxon>Rhizorhabdaceae</taxon>
        <taxon>Alterirhizorhabdus</taxon>
    </lineage>
</organism>
<evidence type="ECO:0000256" key="2">
    <source>
        <dbReference type="ARBA" id="ARBA00022525"/>
    </source>
</evidence>
<keyword evidence="2" id="KW-0964">Secreted</keyword>
<gene>
    <name evidence="3" type="ORF">FOY91_20330</name>
</gene>
<sequence length="590" mass="60270">MVIIGTDNGETLNGTPEDDTIIGNDGEDVINGLGGNDTIDSVDRPTNIFAGSVDPKRDVVDAGEGNDTVTGGRLDQLQGGAGTDTLLLNFNFNGPVAGSATPINLIFDAAGTGTASDGTSISGFERLILNLSDTGDNNVDTGNVEASITSGNGNDTLTTGIGNDILFGGGGNDILTAGGGNNQISGGTGDDIITAGSGDDSVGVAIATDGADRVNLGAGNDTVRFDRFDGGTGNIRLTFTSAEVGNSAAFDGGTLANQDGGLAVRVQAEDANDNLTGPISRYDDEGVTFIAGTQGITFDVRDLVSGTARGDTFTGVVLGTSAADDLSFFPPFRALESFYYNAGQGNDRIVAGDAADFLVGGAGNDILIGNGGNDRFIGGAGVDRYVYEASASTGRDTIIDFGKNDLLVVDTALRDFNRDGIITFGRNSVLDIDGTRGPDTVTFTGLDPQAGIRYLGSNAEGFLYADATVRPDGAIEGRLGNDALRGDANDAVADTFFFDTALGLGFGNDSIVNFGAGDRIVTTTAIRDSNDDGRVTFGGNDLLDLSDGTSINVNDRAPTTLMFDGASITNGVTYYTYSLDPTSDAFSALG</sequence>
<dbReference type="PROSITE" id="PS00330">
    <property type="entry name" value="HEMOLYSIN_CALCIUM"/>
    <property type="match status" value="1"/>
</dbReference>
<dbReference type="PRINTS" id="PR00313">
    <property type="entry name" value="CABNDNGRPT"/>
</dbReference>
<comment type="caution">
    <text evidence="3">The sequence shown here is derived from an EMBL/GenBank/DDBJ whole genome shotgun (WGS) entry which is preliminary data.</text>
</comment>